<keyword evidence="9" id="KW-1185">Reference proteome</keyword>
<reference evidence="7 9" key="2">
    <citation type="submission" date="2023-09" db="EMBL/GenBank/DDBJ databases">
        <title>Complete-Gapless Cercospora beticola genome.</title>
        <authorList>
            <person name="Wyatt N.A."/>
            <person name="Spanner R.E."/>
            <person name="Bolton M.D."/>
        </authorList>
    </citation>
    <scope>NUCLEOTIDE SEQUENCE [LARGE SCALE GENOMIC DNA]</scope>
    <source>
        <strain evidence="7">Cb09-40</strain>
    </source>
</reference>
<dbReference type="PANTHER" id="PTHR35371">
    <property type="entry name" value="INNER MEMBRANE PROTEIN"/>
    <property type="match status" value="1"/>
</dbReference>
<name>A0A2G5HK69_CERBT</name>
<evidence type="ECO:0000313" key="7">
    <source>
        <dbReference type="EMBL" id="WPB01602.1"/>
    </source>
</evidence>
<evidence type="ECO:0000313" key="6">
    <source>
        <dbReference type="EMBL" id="PIA92938.1"/>
    </source>
</evidence>
<gene>
    <name evidence="6" type="ORF">CB0940_04366</name>
    <name evidence="7" type="ORF">RHO25_006231</name>
</gene>
<dbReference type="EMBL" id="CP134187">
    <property type="protein sequence ID" value="WPB01602.1"/>
    <property type="molecule type" value="Genomic_DNA"/>
</dbReference>
<feature type="transmembrane region" description="Helical" evidence="5">
    <location>
        <begin position="20"/>
        <end position="41"/>
    </location>
</feature>
<evidence type="ECO:0000256" key="3">
    <source>
        <dbReference type="ARBA" id="ARBA00022989"/>
    </source>
</evidence>
<comment type="subcellular location">
    <subcellularLocation>
        <location evidence="1">Membrane</location>
    </subcellularLocation>
</comment>
<evidence type="ECO:0000256" key="4">
    <source>
        <dbReference type="ARBA" id="ARBA00023136"/>
    </source>
</evidence>
<protein>
    <submittedName>
        <fullName evidence="6">Uncharacterized protein</fullName>
    </submittedName>
</protein>
<evidence type="ECO:0000256" key="2">
    <source>
        <dbReference type="ARBA" id="ARBA00022692"/>
    </source>
</evidence>
<dbReference type="InterPro" id="IPR023352">
    <property type="entry name" value="MAPEG-like_dom_sf"/>
</dbReference>
<proteinExistence type="predicted"/>
<dbReference type="Gene3D" id="1.20.120.550">
    <property type="entry name" value="Membrane associated eicosanoid/glutathione metabolism-like domain"/>
    <property type="match status" value="1"/>
</dbReference>
<evidence type="ECO:0000313" key="9">
    <source>
        <dbReference type="Proteomes" id="UP001302367"/>
    </source>
</evidence>
<evidence type="ECO:0000313" key="8">
    <source>
        <dbReference type="Proteomes" id="UP000230605"/>
    </source>
</evidence>
<accession>A0A2G5HK69</accession>
<dbReference type="EMBL" id="LKMD01000105">
    <property type="protein sequence ID" value="PIA92938.1"/>
    <property type="molecule type" value="Genomic_DNA"/>
</dbReference>
<evidence type="ECO:0000256" key="1">
    <source>
        <dbReference type="ARBA" id="ARBA00004370"/>
    </source>
</evidence>
<dbReference type="Proteomes" id="UP000230605">
    <property type="component" value="Chromosome 4"/>
</dbReference>
<organism evidence="6 8">
    <name type="scientific">Cercospora beticola</name>
    <name type="common">Sugarbeet leaf spot fungus</name>
    <dbReference type="NCBI Taxonomy" id="122368"/>
    <lineage>
        <taxon>Eukaryota</taxon>
        <taxon>Fungi</taxon>
        <taxon>Dikarya</taxon>
        <taxon>Ascomycota</taxon>
        <taxon>Pezizomycotina</taxon>
        <taxon>Dothideomycetes</taxon>
        <taxon>Dothideomycetidae</taxon>
        <taxon>Mycosphaerellales</taxon>
        <taxon>Mycosphaerellaceae</taxon>
        <taxon>Cercospora</taxon>
    </lineage>
</organism>
<evidence type="ECO:0000256" key="5">
    <source>
        <dbReference type="SAM" id="Phobius"/>
    </source>
</evidence>
<dbReference type="AlphaFoldDB" id="A0A2G5HK69"/>
<keyword evidence="4 5" id="KW-0472">Membrane</keyword>
<dbReference type="OrthoDB" id="2122304at2759"/>
<dbReference type="Pfam" id="PF01124">
    <property type="entry name" value="MAPEG"/>
    <property type="match status" value="1"/>
</dbReference>
<dbReference type="PANTHER" id="PTHR35371:SF2">
    <property type="entry name" value="MAPEG FAMILY PROTEIN"/>
    <property type="match status" value="1"/>
</dbReference>
<dbReference type="Proteomes" id="UP001302367">
    <property type="component" value="Chromosome 4"/>
</dbReference>
<dbReference type="SUPFAM" id="SSF161084">
    <property type="entry name" value="MAPEG domain-like"/>
    <property type="match status" value="1"/>
</dbReference>
<keyword evidence="2 5" id="KW-0812">Transmembrane</keyword>
<reference evidence="6 8" key="1">
    <citation type="submission" date="2015-10" db="EMBL/GenBank/DDBJ databases">
        <title>The cercosporin biosynthetic gene cluster was horizontally transferred to several fungal lineages and shown to be expanded in Cercospora beticola based on microsynteny with recipient genomes.</title>
        <authorList>
            <person name="De Jonge R."/>
            <person name="Ebert M.K."/>
            <person name="Suttle J.C."/>
            <person name="Jurick Ii W.M."/>
            <person name="Secor G.A."/>
            <person name="Thomma B.P."/>
            <person name="Van De Peer Y."/>
            <person name="Bolton M.D."/>
        </authorList>
    </citation>
    <scope>NUCLEOTIDE SEQUENCE [LARGE SCALE GENOMIC DNA]</scope>
    <source>
        <strain evidence="6 8">09-40</strain>
    </source>
</reference>
<dbReference type="GO" id="GO:0016020">
    <property type="term" value="C:membrane"/>
    <property type="evidence" value="ECO:0007669"/>
    <property type="project" value="UniProtKB-SubCell"/>
</dbReference>
<dbReference type="InterPro" id="IPR001129">
    <property type="entry name" value="Membr-assoc_MAPEG"/>
</dbReference>
<sequence length="171" mass="18936">MSSLLSTLQTFFLGIQPPGALPPSLTSSYIIFHFIFAYAGISTRPWKSHYKIDHQVSPREDLTKYGPKAVASGKLTQKQLNQIIRVQSAHENSVEHFPLFVGALLFAHVAHLPTEVINKTGAYYTLARLVYVASYVLITDAKLALLRGVAWWASNIICLKLVWLGGKALNA</sequence>
<keyword evidence="3 5" id="KW-1133">Transmembrane helix</keyword>